<evidence type="ECO:0000313" key="2">
    <source>
        <dbReference type="Proteomes" id="UP000789759"/>
    </source>
</evidence>
<dbReference type="EMBL" id="CAJVQA010003809">
    <property type="protein sequence ID" value="CAG8584018.1"/>
    <property type="molecule type" value="Genomic_DNA"/>
</dbReference>
<gene>
    <name evidence="1" type="ORF">CPELLU_LOCUS6226</name>
</gene>
<proteinExistence type="predicted"/>
<keyword evidence="2" id="KW-1185">Reference proteome</keyword>
<sequence length="44" mass="5161">VTPSYKRDIPNLDIATELCELIDIRSGYIMGIRSRNTHFPPDWR</sequence>
<organism evidence="1 2">
    <name type="scientific">Cetraspora pellucida</name>
    <dbReference type="NCBI Taxonomy" id="1433469"/>
    <lineage>
        <taxon>Eukaryota</taxon>
        <taxon>Fungi</taxon>
        <taxon>Fungi incertae sedis</taxon>
        <taxon>Mucoromycota</taxon>
        <taxon>Glomeromycotina</taxon>
        <taxon>Glomeromycetes</taxon>
        <taxon>Diversisporales</taxon>
        <taxon>Gigasporaceae</taxon>
        <taxon>Cetraspora</taxon>
    </lineage>
</organism>
<protein>
    <submittedName>
        <fullName evidence="1">12881_t:CDS:1</fullName>
    </submittedName>
</protein>
<name>A0A9N9BY97_9GLOM</name>
<dbReference type="Proteomes" id="UP000789759">
    <property type="component" value="Unassembled WGS sequence"/>
</dbReference>
<feature type="non-terminal residue" evidence="1">
    <location>
        <position position="1"/>
    </location>
</feature>
<accession>A0A9N9BY97</accession>
<comment type="caution">
    <text evidence="1">The sequence shown here is derived from an EMBL/GenBank/DDBJ whole genome shotgun (WGS) entry which is preliminary data.</text>
</comment>
<evidence type="ECO:0000313" key="1">
    <source>
        <dbReference type="EMBL" id="CAG8584018.1"/>
    </source>
</evidence>
<reference evidence="1" key="1">
    <citation type="submission" date="2021-06" db="EMBL/GenBank/DDBJ databases">
        <authorList>
            <person name="Kallberg Y."/>
            <person name="Tangrot J."/>
            <person name="Rosling A."/>
        </authorList>
    </citation>
    <scope>NUCLEOTIDE SEQUENCE</scope>
    <source>
        <strain evidence="1">FL966</strain>
    </source>
</reference>
<dbReference type="AlphaFoldDB" id="A0A9N9BY97"/>